<proteinExistence type="predicted"/>
<organism evidence="1 2">
    <name type="scientific">Vibrio gelatinilyticus</name>
    <dbReference type="NCBI Taxonomy" id="2893468"/>
    <lineage>
        <taxon>Bacteria</taxon>
        <taxon>Pseudomonadati</taxon>
        <taxon>Pseudomonadota</taxon>
        <taxon>Gammaproteobacteria</taxon>
        <taxon>Vibrionales</taxon>
        <taxon>Vibrionaceae</taxon>
        <taxon>Vibrio</taxon>
    </lineage>
</organism>
<dbReference type="EMBL" id="JAJNNZ010000005">
    <property type="protein sequence ID" value="MCJ2376760.1"/>
    <property type="molecule type" value="Genomic_DNA"/>
</dbReference>
<dbReference type="RefSeq" id="WP_244356665.1">
    <property type="nucleotide sequence ID" value="NZ_JAJNNZ010000005.1"/>
</dbReference>
<dbReference type="Proteomes" id="UP001139488">
    <property type="component" value="Unassembled WGS sequence"/>
</dbReference>
<accession>A0A9X1WCA1</accession>
<dbReference type="AlphaFoldDB" id="A0A9X1WCA1"/>
<name>A0A9X1WCA1_9VIBR</name>
<evidence type="ECO:0000313" key="2">
    <source>
        <dbReference type="Proteomes" id="UP001139488"/>
    </source>
</evidence>
<reference evidence="1" key="1">
    <citation type="submission" date="2021-11" db="EMBL/GenBank/DDBJ databases">
        <title>Vibrio ZSDE26 sp. nov. and Vibrio ZSDZ34 sp. nov., isolated from coastal seawater in Qingdao.</title>
        <authorList>
            <person name="Zhang P."/>
        </authorList>
    </citation>
    <scope>NUCLEOTIDE SEQUENCE</scope>
    <source>
        <strain evidence="1">ZSDZ34</strain>
    </source>
</reference>
<dbReference type="PANTHER" id="PTHR35841:SF1">
    <property type="entry name" value="PHOSPHONATES-BINDING PERIPLASMIC PROTEIN"/>
    <property type="match status" value="1"/>
</dbReference>
<dbReference type="Pfam" id="PF12974">
    <property type="entry name" value="Phosphonate-bd"/>
    <property type="match status" value="1"/>
</dbReference>
<dbReference type="SUPFAM" id="SSF53850">
    <property type="entry name" value="Periplasmic binding protein-like II"/>
    <property type="match status" value="1"/>
</dbReference>
<evidence type="ECO:0000313" key="1">
    <source>
        <dbReference type="EMBL" id="MCJ2376760.1"/>
    </source>
</evidence>
<keyword evidence="2" id="KW-1185">Reference proteome</keyword>
<gene>
    <name evidence="1" type="ORF">LNL84_07915</name>
</gene>
<sequence>MPLVSKLIISLLLFIPFSIQLTYAGNEQDIEFKTLTIGVHTKKARKHIEFTKPLAQYLQSKLVHLGYRHANVVVSSDLQELGEWLTTGEVDLISETPFSALELRDRYNGEFLLRRWKKGHADYHSVIFVRKDSEINTLQDLKNKKLVLENNSSTSGFYLPVHAILDQGLQLEKLDSLSTSVSQDRIGFVHVDDVLKRANEISLTMWVHRKKVDAAAFSNTNWNDVKDMPLHIQDEMKIIHSTESYPRSIVVVRANLPNEVKDALKKELLHAHKSTRGISVLQNYQATTRFDNLPEDQEYNLEQVNYFKQQIQAKWASH</sequence>
<protein>
    <submittedName>
        <fullName evidence="1">Phosphate/phosphite/phosphonate ABC transporter substrate-binding protein</fullName>
    </submittedName>
</protein>
<dbReference type="PANTHER" id="PTHR35841">
    <property type="entry name" value="PHOSPHONATES-BINDING PERIPLASMIC PROTEIN"/>
    <property type="match status" value="1"/>
</dbReference>
<dbReference type="Gene3D" id="3.40.190.10">
    <property type="entry name" value="Periplasmic binding protein-like II"/>
    <property type="match status" value="2"/>
</dbReference>
<comment type="caution">
    <text evidence="1">The sequence shown here is derived from an EMBL/GenBank/DDBJ whole genome shotgun (WGS) entry which is preliminary data.</text>
</comment>